<dbReference type="InParanoid" id="G2Y1K0"/>
<protein>
    <submittedName>
        <fullName evidence="1">Uncharacterized protein</fullName>
    </submittedName>
</protein>
<gene>
    <name evidence="1" type="ORF">BofuT4_uP041510.1</name>
</gene>
<dbReference type="AlphaFoldDB" id="G2Y1K0"/>
<evidence type="ECO:0000313" key="2">
    <source>
        <dbReference type="Proteomes" id="UP000008177"/>
    </source>
</evidence>
<name>G2Y1K0_BOTF4</name>
<evidence type="ECO:0000313" key="1">
    <source>
        <dbReference type="EMBL" id="CCD46540.1"/>
    </source>
</evidence>
<organism evidence="1 2">
    <name type="scientific">Botryotinia fuckeliana (strain T4)</name>
    <name type="common">Noble rot fungus</name>
    <name type="synonym">Botrytis cinerea</name>
    <dbReference type="NCBI Taxonomy" id="999810"/>
    <lineage>
        <taxon>Eukaryota</taxon>
        <taxon>Fungi</taxon>
        <taxon>Dikarya</taxon>
        <taxon>Ascomycota</taxon>
        <taxon>Pezizomycotina</taxon>
        <taxon>Leotiomycetes</taxon>
        <taxon>Helotiales</taxon>
        <taxon>Sclerotiniaceae</taxon>
        <taxon>Botrytis</taxon>
    </lineage>
</organism>
<dbReference type="Proteomes" id="UP000008177">
    <property type="component" value="Unplaced contigs"/>
</dbReference>
<dbReference type="HOGENOM" id="CLU_2721918_0_0_1"/>
<proteinExistence type="predicted"/>
<reference evidence="2" key="1">
    <citation type="journal article" date="2011" name="PLoS Genet.">
        <title>Genomic analysis of the necrotrophic fungal pathogens Sclerotinia sclerotiorum and Botrytis cinerea.</title>
        <authorList>
            <person name="Amselem J."/>
            <person name="Cuomo C.A."/>
            <person name="van Kan J.A."/>
            <person name="Viaud M."/>
            <person name="Benito E.P."/>
            <person name="Couloux A."/>
            <person name="Coutinho P.M."/>
            <person name="de Vries R.P."/>
            <person name="Dyer P.S."/>
            <person name="Fillinger S."/>
            <person name="Fournier E."/>
            <person name="Gout L."/>
            <person name="Hahn M."/>
            <person name="Kohn L."/>
            <person name="Lapalu N."/>
            <person name="Plummer K.M."/>
            <person name="Pradier J.M."/>
            <person name="Quevillon E."/>
            <person name="Sharon A."/>
            <person name="Simon A."/>
            <person name="ten Have A."/>
            <person name="Tudzynski B."/>
            <person name="Tudzynski P."/>
            <person name="Wincker P."/>
            <person name="Andrew M."/>
            <person name="Anthouard V."/>
            <person name="Beever R.E."/>
            <person name="Beffa R."/>
            <person name="Benoit I."/>
            <person name="Bouzid O."/>
            <person name="Brault B."/>
            <person name="Chen Z."/>
            <person name="Choquer M."/>
            <person name="Collemare J."/>
            <person name="Cotton P."/>
            <person name="Danchin E.G."/>
            <person name="Da Silva C."/>
            <person name="Gautier A."/>
            <person name="Giraud C."/>
            <person name="Giraud T."/>
            <person name="Gonzalez C."/>
            <person name="Grossetete S."/>
            <person name="Guldener U."/>
            <person name="Henrissat B."/>
            <person name="Howlett B.J."/>
            <person name="Kodira C."/>
            <person name="Kretschmer M."/>
            <person name="Lappartient A."/>
            <person name="Leroch M."/>
            <person name="Levis C."/>
            <person name="Mauceli E."/>
            <person name="Neuveglise C."/>
            <person name="Oeser B."/>
            <person name="Pearson M."/>
            <person name="Poulain J."/>
            <person name="Poussereau N."/>
            <person name="Quesneville H."/>
            <person name="Rascle C."/>
            <person name="Schumacher J."/>
            <person name="Segurens B."/>
            <person name="Sexton A."/>
            <person name="Silva E."/>
            <person name="Sirven C."/>
            <person name="Soanes D.M."/>
            <person name="Talbot N.J."/>
            <person name="Templeton M."/>
            <person name="Yandava C."/>
            <person name="Yarden O."/>
            <person name="Zeng Q."/>
            <person name="Rollins J.A."/>
            <person name="Lebrun M.H."/>
            <person name="Dickman M."/>
        </authorList>
    </citation>
    <scope>NUCLEOTIDE SEQUENCE [LARGE SCALE GENOMIC DNA]</scope>
    <source>
        <strain evidence="2">T4</strain>
    </source>
</reference>
<accession>G2Y1K0</accession>
<sequence>MSTQTPPDWLDLRRKLSTRAKICKVRVHGQASPAKVGCIDTCLARRRFTTSFVPTSFGQSCDDGTFTNSNLL</sequence>
<dbReference type="EMBL" id="FQ790282">
    <property type="protein sequence ID" value="CCD46540.1"/>
    <property type="molecule type" value="Genomic_DNA"/>
</dbReference>